<keyword evidence="2" id="KW-1185">Reference proteome</keyword>
<proteinExistence type="predicted"/>
<dbReference type="EMBL" id="CP090145">
    <property type="protein sequence ID" value="UOX32289.1"/>
    <property type="molecule type" value="Genomic_DNA"/>
</dbReference>
<sequence>MNIDPLAEKMRRHSPYNYAFDNPVYFIDPDGMAPEGNNNDNVITQVSNTKRIGNKTMRDINITLTLTIVNLNNSDLSKTMFNKKSGQVAASAYQGKAENYNSATNEHTIDNIINFTIDYKVVNSLDDIRDDDHVLIIADKVDNDNNSSKDGEGIADLGGRVAGVNSSTIKDGTFNHTAQHEIGHNLNLKHTEMKDLMHPKINNQSTLSPKKKGDVIRRQISPSQGNGSYKESINYTKSSKQAAKDFIKINNIKF</sequence>
<reference evidence="1" key="2">
    <citation type="submission" date="2022-04" db="EMBL/GenBank/DDBJ databases">
        <title>Complete Genome Sequence of Flavobacterium sediminilitoris YSM-43, Isolated from a Tidal Sediment.</title>
        <authorList>
            <person name="Lee P.A."/>
        </authorList>
    </citation>
    <scope>NUCLEOTIDE SEQUENCE</scope>
    <source>
        <strain evidence="1">YSM-43</strain>
    </source>
</reference>
<evidence type="ECO:0000313" key="2">
    <source>
        <dbReference type="Proteomes" id="UP000830454"/>
    </source>
</evidence>
<keyword evidence="1" id="KW-0645">Protease</keyword>
<dbReference type="RefSeq" id="WP_246914862.1">
    <property type="nucleotide sequence ID" value="NZ_CP090145.1"/>
</dbReference>
<gene>
    <name evidence="1" type="ORF">LXD69_09500</name>
</gene>
<keyword evidence="1" id="KW-0378">Hydrolase</keyword>
<dbReference type="SUPFAM" id="SSF55486">
    <property type="entry name" value="Metalloproteases ('zincins'), catalytic domain"/>
    <property type="match status" value="1"/>
</dbReference>
<reference evidence="1" key="1">
    <citation type="submission" date="2021-12" db="EMBL/GenBank/DDBJ databases">
        <authorList>
            <person name="Cha I.-T."/>
            <person name="Lee K.-E."/>
            <person name="Park S.-J."/>
        </authorList>
    </citation>
    <scope>NUCLEOTIDE SEQUENCE</scope>
    <source>
        <strain evidence="1">YSM-43</strain>
    </source>
</reference>
<dbReference type="Gene3D" id="3.40.390.10">
    <property type="entry name" value="Collagenase (Catalytic Domain)"/>
    <property type="match status" value="1"/>
</dbReference>
<dbReference type="Pfam" id="PF13688">
    <property type="entry name" value="Reprolysin_5"/>
    <property type="match status" value="1"/>
</dbReference>
<keyword evidence="1" id="KW-0482">Metalloprotease</keyword>
<evidence type="ECO:0000313" key="1">
    <source>
        <dbReference type="EMBL" id="UOX32289.1"/>
    </source>
</evidence>
<dbReference type="Gene3D" id="2.180.10.10">
    <property type="entry name" value="RHS repeat-associated core"/>
    <property type="match status" value="1"/>
</dbReference>
<dbReference type="GO" id="GO:0008237">
    <property type="term" value="F:metallopeptidase activity"/>
    <property type="evidence" value="ECO:0007669"/>
    <property type="project" value="UniProtKB-KW"/>
</dbReference>
<dbReference type="Proteomes" id="UP000830454">
    <property type="component" value="Chromosome"/>
</dbReference>
<organism evidence="1 2">
    <name type="scientific">Flavobacterium sediminilitoris</name>
    <dbReference type="NCBI Taxonomy" id="2024526"/>
    <lineage>
        <taxon>Bacteria</taxon>
        <taxon>Pseudomonadati</taxon>
        <taxon>Bacteroidota</taxon>
        <taxon>Flavobacteriia</taxon>
        <taxon>Flavobacteriales</taxon>
        <taxon>Flavobacteriaceae</taxon>
        <taxon>Flavobacterium</taxon>
    </lineage>
</organism>
<accession>A0ABY4HLD2</accession>
<dbReference type="InterPro" id="IPR024079">
    <property type="entry name" value="MetalloPept_cat_dom_sf"/>
</dbReference>
<protein>
    <submittedName>
        <fullName evidence="1">Zinc-dependent metalloprotease</fullName>
    </submittedName>
</protein>
<name>A0ABY4HLD2_9FLAO</name>